<dbReference type="GeneID" id="25912958"/>
<accession>A0A0L0FG44</accession>
<evidence type="ECO:0000313" key="1">
    <source>
        <dbReference type="EMBL" id="KNC75013.1"/>
    </source>
</evidence>
<feature type="non-terminal residue" evidence="1">
    <location>
        <position position="51"/>
    </location>
</feature>
<proteinExistence type="predicted"/>
<reference evidence="1 2" key="1">
    <citation type="submission" date="2011-02" db="EMBL/GenBank/DDBJ databases">
        <title>The Genome Sequence of Sphaeroforma arctica JP610.</title>
        <authorList>
            <consortium name="The Broad Institute Genome Sequencing Platform"/>
            <person name="Russ C."/>
            <person name="Cuomo C."/>
            <person name="Young S.K."/>
            <person name="Zeng Q."/>
            <person name="Gargeya S."/>
            <person name="Alvarado L."/>
            <person name="Berlin A."/>
            <person name="Chapman S.B."/>
            <person name="Chen Z."/>
            <person name="Freedman E."/>
            <person name="Gellesch M."/>
            <person name="Goldberg J."/>
            <person name="Griggs A."/>
            <person name="Gujja S."/>
            <person name="Heilman E."/>
            <person name="Heiman D."/>
            <person name="Howarth C."/>
            <person name="Mehta T."/>
            <person name="Neiman D."/>
            <person name="Pearson M."/>
            <person name="Roberts A."/>
            <person name="Saif S."/>
            <person name="Shea T."/>
            <person name="Shenoy N."/>
            <person name="Sisk P."/>
            <person name="Stolte C."/>
            <person name="Sykes S."/>
            <person name="White J."/>
            <person name="Yandava C."/>
            <person name="Burger G."/>
            <person name="Gray M.W."/>
            <person name="Holland P.W.H."/>
            <person name="King N."/>
            <person name="Lang F.B.F."/>
            <person name="Roger A.J."/>
            <person name="Ruiz-Trillo I."/>
            <person name="Haas B."/>
            <person name="Nusbaum C."/>
            <person name="Birren B."/>
        </authorList>
    </citation>
    <scope>NUCLEOTIDE SEQUENCE [LARGE SCALE GENOMIC DNA]</scope>
    <source>
        <strain evidence="1 2">JP610</strain>
    </source>
</reference>
<sequence>MISVAQEEAFDDPVVDADLAAAFNQEELMDMLAAEQMAEAGDTQGTVETTT</sequence>
<protein>
    <submittedName>
        <fullName evidence="1">Uncharacterized protein</fullName>
    </submittedName>
</protein>
<evidence type="ECO:0000313" key="2">
    <source>
        <dbReference type="Proteomes" id="UP000054560"/>
    </source>
</evidence>
<dbReference type="Proteomes" id="UP000054560">
    <property type="component" value="Unassembled WGS sequence"/>
</dbReference>
<dbReference type="RefSeq" id="XP_014148915.1">
    <property type="nucleotide sequence ID" value="XM_014293440.1"/>
</dbReference>
<gene>
    <name evidence="1" type="ORF">SARC_12454</name>
</gene>
<dbReference type="EMBL" id="KQ243910">
    <property type="protein sequence ID" value="KNC75013.1"/>
    <property type="molecule type" value="Genomic_DNA"/>
</dbReference>
<dbReference type="AlphaFoldDB" id="A0A0L0FG44"/>
<keyword evidence="2" id="KW-1185">Reference proteome</keyword>
<name>A0A0L0FG44_9EUKA</name>
<organism evidence="1 2">
    <name type="scientific">Sphaeroforma arctica JP610</name>
    <dbReference type="NCBI Taxonomy" id="667725"/>
    <lineage>
        <taxon>Eukaryota</taxon>
        <taxon>Ichthyosporea</taxon>
        <taxon>Ichthyophonida</taxon>
        <taxon>Sphaeroforma</taxon>
    </lineage>
</organism>